<protein>
    <submittedName>
        <fullName evidence="6">16S rRNA methyltransferase</fullName>
    </submittedName>
</protein>
<evidence type="ECO:0000259" key="5">
    <source>
        <dbReference type="Pfam" id="PF05175"/>
    </source>
</evidence>
<feature type="domain" description="Methyltransferase small" evidence="5">
    <location>
        <begin position="21"/>
        <end position="179"/>
    </location>
</feature>
<gene>
    <name evidence="6" type="ORF">GCM10008938_16900</name>
</gene>
<dbReference type="SUPFAM" id="SSF53335">
    <property type="entry name" value="S-adenosyl-L-methionine-dependent methyltransferases"/>
    <property type="match status" value="2"/>
</dbReference>
<evidence type="ECO:0000313" key="7">
    <source>
        <dbReference type="Proteomes" id="UP000632222"/>
    </source>
</evidence>
<dbReference type="InterPro" id="IPR002052">
    <property type="entry name" value="DNA_methylase_N6_adenine_CS"/>
</dbReference>
<keyword evidence="3 6" id="KW-0489">Methyltransferase</keyword>
<accession>A0ABQ2D0C5</accession>
<dbReference type="Proteomes" id="UP000632222">
    <property type="component" value="Unassembled WGS sequence"/>
</dbReference>
<reference evidence="7" key="1">
    <citation type="journal article" date="2019" name="Int. J. Syst. Evol. Microbiol.">
        <title>The Global Catalogue of Microorganisms (GCM) 10K type strain sequencing project: providing services to taxonomists for standard genome sequencing and annotation.</title>
        <authorList>
            <consortium name="The Broad Institute Genomics Platform"/>
            <consortium name="The Broad Institute Genome Sequencing Center for Infectious Disease"/>
            <person name="Wu L."/>
            <person name="Ma J."/>
        </authorList>
    </citation>
    <scope>NUCLEOTIDE SEQUENCE [LARGE SCALE GENOMIC DNA]</scope>
    <source>
        <strain evidence="7">JCM 14370</strain>
    </source>
</reference>
<evidence type="ECO:0000256" key="2">
    <source>
        <dbReference type="ARBA" id="ARBA00022552"/>
    </source>
</evidence>
<sequence>MLMYSDLKIAKLPPKLPERGILTKAGVRGYPGLDDAQALLLEVLLHPPVDLGEKILDLTAQNGAVALYLPEHQVTLTERSRAALEVLERQFADDPRVQVQAALPLETTGEFDTVLAVLPADKGNEAVREYLQAAFERTRKGGLCLIAGDKDKGFERYFKWFKAAFGEGEILERHKGMRVAGFIKENSEAQLEAAKTHQYTFEGLHITSLPGVFSASKIDEASQLLLSHLPSPAGKRVLDIGAGAGVLGLKCAQLGANVTLLEEDLAAVRSIEKNAQQAHLNVQALHSDVGSALPVKPDPTKAEFDLVLMNPPFHVGSDVILEVAEEFIRVAYQQVRHMGEVWVVANQFLPYEALMQRYGKVQLVVKNKSYKVLKGIRERI</sequence>
<dbReference type="Pfam" id="PF05175">
    <property type="entry name" value="MTS"/>
    <property type="match status" value="2"/>
</dbReference>
<evidence type="ECO:0000313" key="6">
    <source>
        <dbReference type="EMBL" id="GGJ31323.1"/>
    </source>
</evidence>
<keyword evidence="2" id="KW-0698">rRNA processing</keyword>
<comment type="caution">
    <text evidence="6">The sequence shown here is derived from an EMBL/GenBank/DDBJ whole genome shotgun (WGS) entry which is preliminary data.</text>
</comment>
<dbReference type="CDD" id="cd02440">
    <property type="entry name" value="AdoMet_MTases"/>
    <property type="match status" value="2"/>
</dbReference>
<keyword evidence="4" id="KW-0808">Transferase</keyword>
<dbReference type="PANTHER" id="PTHR47816">
    <property type="entry name" value="RIBOSOMAL RNA SMALL SUBUNIT METHYLTRANSFERASE C"/>
    <property type="match status" value="1"/>
</dbReference>
<organism evidence="6 7">
    <name type="scientific">Deinococcus roseus</name>
    <dbReference type="NCBI Taxonomy" id="392414"/>
    <lineage>
        <taxon>Bacteria</taxon>
        <taxon>Thermotogati</taxon>
        <taxon>Deinococcota</taxon>
        <taxon>Deinococci</taxon>
        <taxon>Deinococcales</taxon>
        <taxon>Deinococcaceae</taxon>
        <taxon>Deinococcus</taxon>
    </lineage>
</organism>
<dbReference type="InterPro" id="IPR046977">
    <property type="entry name" value="RsmC/RlmG"/>
</dbReference>
<evidence type="ECO:0000256" key="3">
    <source>
        <dbReference type="ARBA" id="ARBA00022603"/>
    </source>
</evidence>
<dbReference type="InterPro" id="IPR007848">
    <property type="entry name" value="Small_mtfrase_dom"/>
</dbReference>
<dbReference type="GO" id="GO:0008168">
    <property type="term" value="F:methyltransferase activity"/>
    <property type="evidence" value="ECO:0007669"/>
    <property type="project" value="UniProtKB-KW"/>
</dbReference>
<name>A0ABQ2D0C5_9DEIO</name>
<feature type="domain" description="Methyltransferase small" evidence="5">
    <location>
        <begin position="204"/>
        <end position="374"/>
    </location>
</feature>
<dbReference type="EMBL" id="BMOD01000004">
    <property type="protein sequence ID" value="GGJ31323.1"/>
    <property type="molecule type" value="Genomic_DNA"/>
</dbReference>
<dbReference type="PANTHER" id="PTHR47816:SF4">
    <property type="entry name" value="RIBOSOMAL RNA SMALL SUBUNIT METHYLTRANSFERASE C"/>
    <property type="match status" value="1"/>
</dbReference>
<evidence type="ECO:0000256" key="1">
    <source>
        <dbReference type="ARBA" id="ARBA00022490"/>
    </source>
</evidence>
<proteinExistence type="predicted"/>
<dbReference type="Gene3D" id="3.40.50.150">
    <property type="entry name" value="Vaccinia Virus protein VP39"/>
    <property type="match status" value="2"/>
</dbReference>
<dbReference type="PROSITE" id="PS00092">
    <property type="entry name" value="N6_MTASE"/>
    <property type="match status" value="1"/>
</dbReference>
<dbReference type="InterPro" id="IPR029063">
    <property type="entry name" value="SAM-dependent_MTases_sf"/>
</dbReference>
<keyword evidence="7" id="KW-1185">Reference proteome</keyword>
<dbReference type="GO" id="GO:0032259">
    <property type="term" value="P:methylation"/>
    <property type="evidence" value="ECO:0007669"/>
    <property type="project" value="UniProtKB-KW"/>
</dbReference>
<keyword evidence="1" id="KW-0963">Cytoplasm</keyword>
<evidence type="ECO:0000256" key="4">
    <source>
        <dbReference type="ARBA" id="ARBA00022679"/>
    </source>
</evidence>